<feature type="transmembrane region" description="Helical" evidence="7">
    <location>
        <begin position="489"/>
        <end position="510"/>
    </location>
</feature>
<name>A0ABV0FXE2_9BURK</name>
<proteinExistence type="inferred from homology"/>
<evidence type="ECO:0000256" key="6">
    <source>
        <dbReference type="ARBA" id="ARBA00023136"/>
    </source>
</evidence>
<dbReference type="InterPro" id="IPR039309">
    <property type="entry name" value="BT1"/>
</dbReference>
<evidence type="ECO:0000313" key="8">
    <source>
        <dbReference type="EMBL" id="MEO3690597.1"/>
    </source>
</evidence>
<evidence type="ECO:0000256" key="3">
    <source>
        <dbReference type="ARBA" id="ARBA00022448"/>
    </source>
</evidence>
<evidence type="ECO:0000256" key="7">
    <source>
        <dbReference type="SAM" id="Phobius"/>
    </source>
</evidence>
<feature type="transmembrane region" description="Helical" evidence="7">
    <location>
        <begin position="176"/>
        <end position="193"/>
    </location>
</feature>
<feature type="transmembrane region" description="Helical" evidence="7">
    <location>
        <begin position="540"/>
        <end position="559"/>
    </location>
</feature>
<dbReference type="Pfam" id="PF07690">
    <property type="entry name" value="MFS_1"/>
    <property type="match status" value="1"/>
</dbReference>
<feature type="transmembrane region" description="Helical" evidence="7">
    <location>
        <begin position="108"/>
        <end position="128"/>
    </location>
</feature>
<feature type="transmembrane region" description="Helical" evidence="7">
    <location>
        <begin position="517"/>
        <end position="534"/>
    </location>
</feature>
<feature type="transmembrane region" description="Helical" evidence="7">
    <location>
        <begin position="290"/>
        <end position="307"/>
    </location>
</feature>
<gene>
    <name evidence="8" type="ORF">ABDJ85_03900</name>
</gene>
<feature type="transmembrane region" description="Helical" evidence="7">
    <location>
        <begin position="314"/>
        <end position="332"/>
    </location>
</feature>
<keyword evidence="4 7" id="KW-0812">Transmembrane</keyword>
<comment type="caution">
    <text evidence="8">The sequence shown here is derived from an EMBL/GenBank/DDBJ whole genome shotgun (WGS) entry which is preliminary data.</text>
</comment>
<feature type="transmembrane region" description="Helical" evidence="7">
    <location>
        <begin position="12"/>
        <end position="38"/>
    </location>
</feature>
<keyword evidence="9" id="KW-1185">Reference proteome</keyword>
<organism evidence="8 9">
    <name type="scientific">Roseateles paludis</name>
    <dbReference type="NCBI Taxonomy" id="3145238"/>
    <lineage>
        <taxon>Bacteria</taxon>
        <taxon>Pseudomonadati</taxon>
        <taxon>Pseudomonadota</taxon>
        <taxon>Betaproteobacteria</taxon>
        <taxon>Burkholderiales</taxon>
        <taxon>Sphaerotilaceae</taxon>
        <taxon>Roseateles</taxon>
    </lineage>
</organism>
<sequence>MLLPNLLASRRGRLGAFFALYVTEGIPLGFAITAIAYYLRKQGVGPAEIGAFVGSFYVPWAFKWAFGPFVDVFRSKRFGHRRAWIIAMQLLLSATLAVLVVFDLPAQLGLFTAVLFVHNTFGAIQDVAIDSLACNTLHEDERGLANGLMFAGAAIGQAIGGSGVLFMTAYTGFQSSFFFVAGSILLITFFIVLPMKESAVQRIQGAAGEAGEAGASGESEPSGGGLRQAGREMREFAVTSFRSFMGTRGAFAGVGFCLLPMGAMALGLALRSNLSVEFGLDENETAQLELWSNIVTAIGMVLGGWLSDKLGRRSTLFVYFCLMSLPTAWLAWKLQQLGYVMPRPAGARQPEFALLLWIASLVYNVFNGLMYGTRAAIMMDVTNPKVAGTQFTAYMAMSNLAIAVGATWQGITIEAFGYPVTLGIDAAVGLLLLLLLPMIRPPREGEEAADAPARRARGSAWVLALLCLAWLPFSQWGEAFGKARGVVDLFFTLIFVMSAVLLTAAWAMLPRQPLTRAAPWIALALLAVYVRKFFDPGLPVQLATGVVALAGAALLLGLARQRWSELSLS</sequence>
<feature type="transmembrane region" description="Helical" evidence="7">
    <location>
        <begin position="352"/>
        <end position="370"/>
    </location>
</feature>
<feature type="transmembrane region" description="Helical" evidence="7">
    <location>
        <begin position="417"/>
        <end position="439"/>
    </location>
</feature>
<feature type="transmembrane region" description="Helical" evidence="7">
    <location>
        <begin position="391"/>
        <end position="411"/>
    </location>
</feature>
<dbReference type="RefSeq" id="WP_347703422.1">
    <property type="nucleotide sequence ID" value="NZ_JBDPZD010000001.1"/>
</dbReference>
<evidence type="ECO:0000256" key="1">
    <source>
        <dbReference type="ARBA" id="ARBA00004141"/>
    </source>
</evidence>
<keyword evidence="6 7" id="KW-0472">Membrane</keyword>
<evidence type="ECO:0000313" key="9">
    <source>
        <dbReference type="Proteomes" id="UP001495147"/>
    </source>
</evidence>
<reference evidence="8 9" key="1">
    <citation type="submission" date="2024-05" db="EMBL/GenBank/DDBJ databases">
        <title>Roseateles sp. DJS-2-20 16S ribosomal RNA gene Genome sequencing and assembly.</title>
        <authorList>
            <person name="Woo H."/>
        </authorList>
    </citation>
    <scope>NUCLEOTIDE SEQUENCE [LARGE SCALE GENOMIC DNA]</scope>
    <source>
        <strain evidence="8 9">DJS-2-20</strain>
    </source>
</reference>
<keyword evidence="3" id="KW-0813">Transport</keyword>
<dbReference type="PANTHER" id="PTHR12778">
    <property type="entry name" value="SOLUTE CARRIER FAMILY 33 ACETYL-COA TRANSPORTER -RELATED"/>
    <property type="match status" value="1"/>
</dbReference>
<feature type="transmembrane region" description="Helical" evidence="7">
    <location>
        <begin position="460"/>
        <end position="477"/>
    </location>
</feature>
<evidence type="ECO:0000256" key="4">
    <source>
        <dbReference type="ARBA" id="ARBA00022692"/>
    </source>
</evidence>
<feature type="transmembrane region" description="Helical" evidence="7">
    <location>
        <begin position="83"/>
        <end position="102"/>
    </location>
</feature>
<protein>
    <submittedName>
        <fullName evidence="8">MFS transporter</fullName>
    </submittedName>
</protein>
<dbReference type="InterPro" id="IPR011701">
    <property type="entry name" value="MFS"/>
</dbReference>
<dbReference type="Proteomes" id="UP001495147">
    <property type="component" value="Unassembled WGS sequence"/>
</dbReference>
<comment type="similarity">
    <text evidence="2">Belongs to the major facilitator superfamily. Folate-biopterin transporter (TC 2.A.71) family.</text>
</comment>
<accession>A0ABV0FXE2</accession>
<feature type="transmembrane region" description="Helical" evidence="7">
    <location>
        <begin position="44"/>
        <end position="62"/>
    </location>
</feature>
<dbReference type="SUPFAM" id="SSF103473">
    <property type="entry name" value="MFS general substrate transporter"/>
    <property type="match status" value="1"/>
</dbReference>
<comment type="subcellular location">
    <subcellularLocation>
        <location evidence="1">Membrane</location>
        <topology evidence="1">Multi-pass membrane protein</topology>
    </subcellularLocation>
</comment>
<dbReference type="Gene3D" id="1.20.1250.20">
    <property type="entry name" value="MFS general substrate transporter like domains"/>
    <property type="match status" value="2"/>
</dbReference>
<dbReference type="PANTHER" id="PTHR12778:SF9">
    <property type="entry name" value="ACETYL-COENZYME A TRANSPORTER 1"/>
    <property type="match status" value="1"/>
</dbReference>
<feature type="transmembrane region" description="Helical" evidence="7">
    <location>
        <begin position="250"/>
        <end position="270"/>
    </location>
</feature>
<feature type="transmembrane region" description="Helical" evidence="7">
    <location>
        <begin position="148"/>
        <end position="170"/>
    </location>
</feature>
<dbReference type="InterPro" id="IPR004752">
    <property type="entry name" value="AmpG_permease/AT-1"/>
</dbReference>
<dbReference type="EMBL" id="JBDPZD010000001">
    <property type="protein sequence ID" value="MEO3690597.1"/>
    <property type="molecule type" value="Genomic_DNA"/>
</dbReference>
<dbReference type="Pfam" id="PF03092">
    <property type="entry name" value="BT1"/>
    <property type="match status" value="1"/>
</dbReference>
<evidence type="ECO:0000256" key="5">
    <source>
        <dbReference type="ARBA" id="ARBA00022989"/>
    </source>
</evidence>
<keyword evidence="5 7" id="KW-1133">Transmembrane helix</keyword>
<dbReference type="InterPro" id="IPR036259">
    <property type="entry name" value="MFS_trans_sf"/>
</dbReference>
<evidence type="ECO:0000256" key="2">
    <source>
        <dbReference type="ARBA" id="ARBA00007015"/>
    </source>
</evidence>